<evidence type="ECO:0000313" key="3">
    <source>
        <dbReference type="Proteomes" id="UP001597369"/>
    </source>
</evidence>
<dbReference type="Pfam" id="PF13439">
    <property type="entry name" value="Glyco_transf_4"/>
    <property type="match status" value="1"/>
</dbReference>
<dbReference type="Proteomes" id="UP001597369">
    <property type="component" value="Unassembled WGS sequence"/>
</dbReference>
<dbReference type="SUPFAM" id="SSF53756">
    <property type="entry name" value="UDP-Glycosyltransferase/glycogen phosphorylase"/>
    <property type="match status" value="1"/>
</dbReference>
<dbReference type="EMBL" id="JBHUHV010000053">
    <property type="protein sequence ID" value="MFD2068536.1"/>
    <property type="molecule type" value="Genomic_DNA"/>
</dbReference>
<dbReference type="EC" id="2.4.-.-" evidence="2"/>
<gene>
    <name evidence="2" type="ORF">ACFSKU_16720</name>
</gene>
<dbReference type="Gene3D" id="3.40.50.2000">
    <property type="entry name" value="Glycogen Phosphorylase B"/>
    <property type="match status" value="2"/>
</dbReference>
<name>A0ABW4X1S5_9BACT</name>
<proteinExistence type="predicted"/>
<dbReference type="RefSeq" id="WP_229959663.1">
    <property type="nucleotide sequence ID" value="NZ_JAJJWI010000005.1"/>
</dbReference>
<keyword evidence="2" id="KW-0328">Glycosyltransferase</keyword>
<reference evidence="3" key="1">
    <citation type="journal article" date="2019" name="Int. J. Syst. Evol. Microbiol.">
        <title>The Global Catalogue of Microorganisms (GCM) 10K type strain sequencing project: providing services to taxonomists for standard genome sequencing and annotation.</title>
        <authorList>
            <consortium name="The Broad Institute Genomics Platform"/>
            <consortium name="The Broad Institute Genome Sequencing Center for Infectious Disease"/>
            <person name="Wu L."/>
            <person name="Ma J."/>
        </authorList>
    </citation>
    <scope>NUCLEOTIDE SEQUENCE [LARGE SCALE GENOMIC DNA]</scope>
    <source>
        <strain evidence="3">JCM 16545</strain>
    </source>
</reference>
<comment type="caution">
    <text evidence="2">The sequence shown here is derived from an EMBL/GenBank/DDBJ whole genome shotgun (WGS) entry which is preliminary data.</text>
</comment>
<keyword evidence="3" id="KW-1185">Reference proteome</keyword>
<sequence length="434" mass="50617">MPKKHLNVCYVIYSEEIWSPLLKRQVLELLQATAKSDMSLKIRLLYIFPWYWKFIKRREIKAFVKKFDTAPIELKFLPVPFPFPFPYFSPKYVKGLGFRPYEADSSYFFWVVKLLVLPLLLKYAFIDRFKVFHCRSYPSSAILLLLKKISKKVKLVFDPRSDYPEENLLQSSWTRDSHAFKFWKSQEKKLLQGSSLTICISDYYQQHYQNCYTDFKFKVVPNNVDCSNFKFDAVAREHIRNKHSFGSKIIFCYLGSMSIGGWHCPYLYAELIKNYRAIKNKHAFLFLIPQSSKIHLEKAFRENDIDSSEYLVISPEYHEVPNYLSAADYGLIYLKREKIALGTKVVEYNATGLPVLVNSNVISAAGYVQKHKTGLVINIALGDLDKDKTPIDNIDFAKLEVIFTRERIAKTAVSLFSNEKIASEYAQIYQDLAN</sequence>
<evidence type="ECO:0000313" key="2">
    <source>
        <dbReference type="EMBL" id="MFD2068536.1"/>
    </source>
</evidence>
<evidence type="ECO:0000259" key="1">
    <source>
        <dbReference type="Pfam" id="PF13439"/>
    </source>
</evidence>
<accession>A0ABW4X1S5</accession>
<dbReference type="InterPro" id="IPR028098">
    <property type="entry name" value="Glyco_trans_4-like_N"/>
</dbReference>
<keyword evidence="2" id="KW-0808">Transferase</keyword>
<organism evidence="2 3">
    <name type="scientific">Pontibacter silvestris</name>
    <dbReference type="NCBI Taxonomy" id="2305183"/>
    <lineage>
        <taxon>Bacteria</taxon>
        <taxon>Pseudomonadati</taxon>
        <taxon>Bacteroidota</taxon>
        <taxon>Cytophagia</taxon>
        <taxon>Cytophagales</taxon>
        <taxon>Hymenobacteraceae</taxon>
        <taxon>Pontibacter</taxon>
    </lineage>
</organism>
<protein>
    <submittedName>
        <fullName evidence="2">Glycosyltransferase</fullName>
        <ecNumber evidence="2">2.4.-.-</ecNumber>
    </submittedName>
</protein>
<feature type="domain" description="Glycosyltransferase subfamily 4-like N-terminal" evidence="1">
    <location>
        <begin position="117"/>
        <end position="227"/>
    </location>
</feature>
<dbReference type="GO" id="GO:0016757">
    <property type="term" value="F:glycosyltransferase activity"/>
    <property type="evidence" value="ECO:0007669"/>
    <property type="project" value="UniProtKB-KW"/>
</dbReference>